<name>A0A0A9A3T5_ARUDO</name>
<proteinExistence type="predicted"/>
<sequence>MKTKSDWCNFFLWKTNHLVVWNY</sequence>
<reference evidence="1" key="1">
    <citation type="submission" date="2014-09" db="EMBL/GenBank/DDBJ databases">
        <authorList>
            <person name="Magalhaes I.L.F."/>
            <person name="Oliveira U."/>
            <person name="Santos F.R."/>
            <person name="Vidigal T.H.D.A."/>
            <person name="Brescovit A.D."/>
            <person name="Santos A.J."/>
        </authorList>
    </citation>
    <scope>NUCLEOTIDE SEQUENCE</scope>
    <source>
        <tissue evidence="1">Shoot tissue taken approximately 20 cm above the soil surface</tissue>
    </source>
</reference>
<evidence type="ECO:0000313" key="1">
    <source>
        <dbReference type="EMBL" id="JAD41702.1"/>
    </source>
</evidence>
<reference evidence="1" key="2">
    <citation type="journal article" date="2015" name="Data Brief">
        <title>Shoot transcriptome of the giant reed, Arundo donax.</title>
        <authorList>
            <person name="Barrero R.A."/>
            <person name="Guerrero F.D."/>
            <person name="Moolhuijzen P."/>
            <person name="Goolsby J.A."/>
            <person name="Tidwell J."/>
            <person name="Bellgard S.E."/>
            <person name="Bellgard M.I."/>
        </authorList>
    </citation>
    <scope>NUCLEOTIDE SEQUENCE</scope>
    <source>
        <tissue evidence="1">Shoot tissue taken approximately 20 cm above the soil surface</tissue>
    </source>
</reference>
<protein>
    <submittedName>
        <fullName evidence="1">Uncharacterized protein</fullName>
    </submittedName>
</protein>
<dbReference type="EMBL" id="GBRH01256193">
    <property type="protein sequence ID" value="JAD41702.1"/>
    <property type="molecule type" value="Transcribed_RNA"/>
</dbReference>
<organism evidence="1">
    <name type="scientific">Arundo donax</name>
    <name type="common">Giant reed</name>
    <name type="synonym">Donax arundinaceus</name>
    <dbReference type="NCBI Taxonomy" id="35708"/>
    <lineage>
        <taxon>Eukaryota</taxon>
        <taxon>Viridiplantae</taxon>
        <taxon>Streptophyta</taxon>
        <taxon>Embryophyta</taxon>
        <taxon>Tracheophyta</taxon>
        <taxon>Spermatophyta</taxon>
        <taxon>Magnoliopsida</taxon>
        <taxon>Liliopsida</taxon>
        <taxon>Poales</taxon>
        <taxon>Poaceae</taxon>
        <taxon>PACMAD clade</taxon>
        <taxon>Arundinoideae</taxon>
        <taxon>Arundineae</taxon>
        <taxon>Arundo</taxon>
    </lineage>
</organism>
<accession>A0A0A9A3T5</accession>
<dbReference type="AlphaFoldDB" id="A0A0A9A3T5"/>